<dbReference type="InterPro" id="IPR036761">
    <property type="entry name" value="TTHA0802/YceI-like_sf"/>
</dbReference>
<feature type="domain" description="Lipid/polyisoprenoid-binding YceI-like" evidence="2">
    <location>
        <begin position="54"/>
        <end position="227"/>
    </location>
</feature>
<accession>A0A918PIL7</accession>
<reference evidence="3" key="2">
    <citation type="submission" date="2020-09" db="EMBL/GenBank/DDBJ databases">
        <authorList>
            <person name="Sun Q."/>
            <person name="Kim S."/>
        </authorList>
    </citation>
    <scope>NUCLEOTIDE SEQUENCE</scope>
    <source>
        <strain evidence="3">KCTC 32255</strain>
    </source>
</reference>
<keyword evidence="4" id="KW-1185">Reference proteome</keyword>
<keyword evidence="1" id="KW-0732">Signal</keyword>
<gene>
    <name evidence="3" type="ORF">GCM10011614_26680</name>
</gene>
<feature type="signal peptide" evidence="1">
    <location>
        <begin position="1"/>
        <end position="24"/>
    </location>
</feature>
<evidence type="ECO:0000259" key="2">
    <source>
        <dbReference type="SMART" id="SM00867"/>
    </source>
</evidence>
<dbReference type="RefSeq" id="WP_189621710.1">
    <property type="nucleotide sequence ID" value="NZ_BMZA01000011.1"/>
</dbReference>
<evidence type="ECO:0000256" key="1">
    <source>
        <dbReference type="SAM" id="SignalP"/>
    </source>
</evidence>
<dbReference type="AlphaFoldDB" id="A0A918PIL7"/>
<evidence type="ECO:0000313" key="3">
    <source>
        <dbReference type="EMBL" id="GGZ10434.1"/>
    </source>
</evidence>
<dbReference type="EMBL" id="BMZA01000011">
    <property type="protein sequence ID" value="GGZ10434.1"/>
    <property type="molecule type" value="Genomic_DNA"/>
</dbReference>
<dbReference type="PANTHER" id="PTHR34406:SF1">
    <property type="entry name" value="PROTEIN YCEI"/>
    <property type="match status" value="1"/>
</dbReference>
<name>A0A918PIL7_9SPHN</name>
<dbReference type="InterPro" id="IPR007372">
    <property type="entry name" value="Lipid/polyisoprenoid-bd_YceI"/>
</dbReference>
<dbReference type="Pfam" id="PF04264">
    <property type="entry name" value="YceI"/>
    <property type="match status" value="1"/>
</dbReference>
<dbReference type="Gene3D" id="2.40.128.110">
    <property type="entry name" value="Lipid/polyisoprenoid-binding, YceI-like"/>
    <property type="match status" value="1"/>
</dbReference>
<dbReference type="Proteomes" id="UP000648075">
    <property type="component" value="Unassembled WGS sequence"/>
</dbReference>
<protein>
    <submittedName>
        <fullName evidence="3">Polyisoprenoid-binding protein</fullName>
    </submittedName>
</protein>
<comment type="caution">
    <text evidence="3">The sequence shown here is derived from an EMBL/GenBank/DDBJ whole genome shotgun (WGS) entry which is preliminary data.</text>
</comment>
<evidence type="ECO:0000313" key="4">
    <source>
        <dbReference type="Proteomes" id="UP000648075"/>
    </source>
</evidence>
<organism evidence="3 4">
    <name type="scientific">Novosphingobium colocasiae</name>
    <dbReference type="NCBI Taxonomy" id="1256513"/>
    <lineage>
        <taxon>Bacteria</taxon>
        <taxon>Pseudomonadati</taxon>
        <taxon>Pseudomonadota</taxon>
        <taxon>Alphaproteobacteria</taxon>
        <taxon>Sphingomonadales</taxon>
        <taxon>Sphingomonadaceae</taxon>
        <taxon>Novosphingobium</taxon>
    </lineage>
</organism>
<proteinExistence type="predicted"/>
<dbReference type="SUPFAM" id="SSF101874">
    <property type="entry name" value="YceI-like"/>
    <property type="match status" value="1"/>
</dbReference>
<dbReference type="SMART" id="SM00867">
    <property type="entry name" value="YceI"/>
    <property type="match status" value="1"/>
</dbReference>
<sequence length="233" mass="23994">MKFSQFVGPLSAVAVISAFGAALAVSTPVPAMDAEAKASATTTQSTAALVEAGQYKADPAHSFVTFTVDHFGVTPYTGLFGDVDGTLVLDPAKPQDAKVDMTIPVSKLTVANAGLREHLLAAPKEAGGKPDFFGPAAADARFVSTGITSTGAETATLNGKLTLNGVTKDVSMPVEFHGAAKMPPQMNNALSIGFTAHTEIRRSEFGLGYGVPMVSDAVKLDIVAAFIKDAPKP</sequence>
<reference evidence="3" key="1">
    <citation type="journal article" date="2014" name="Int. J. Syst. Evol. Microbiol.">
        <title>Complete genome sequence of Corynebacterium casei LMG S-19264T (=DSM 44701T), isolated from a smear-ripened cheese.</title>
        <authorList>
            <consortium name="US DOE Joint Genome Institute (JGI-PGF)"/>
            <person name="Walter F."/>
            <person name="Albersmeier A."/>
            <person name="Kalinowski J."/>
            <person name="Ruckert C."/>
        </authorList>
    </citation>
    <scope>NUCLEOTIDE SEQUENCE</scope>
    <source>
        <strain evidence="3">KCTC 32255</strain>
    </source>
</reference>
<feature type="chain" id="PRO_5037778739" evidence="1">
    <location>
        <begin position="25"/>
        <end position="233"/>
    </location>
</feature>
<dbReference type="PANTHER" id="PTHR34406">
    <property type="entry name" value="PROTEIN YCEI"/>
    <property type="match status" value="1"/>
</dbReference>